<dbReference type="AlphaFoldDB" id="A0A0B5AY70"/>
<dbReference type="STRING" id="1508404.JMA_36170"/>
<dbReference type="BioCyc" id="JESP1508404:G14D9-12898-MONOMER"/>
<evidence type="ECO:0000313" key="4">
    <source>
        <dbReference type="Proteomes" id="UP000031449"/>
    </source>
</evidence>
<feature type="domain" description="YcxB-like C-terminal" evidence="2">
    <location>
        <begin position="104"/>
        <end position="159"/>
    </location>
</feature>
<keyword evidence="1" id="KW-0472">Membrane</keyword>
<keyword evidence="1" id="KW-0812">Transmembrane</keyword>
<evidence type="ECO:0000256" key="1">
    <source>
        <dbReference type="SAM" id="Phobius"/>
    </source>
</evidence>
<proteinExistence type="predicted"/>
<gene>
    <name evidence="3" type="ORF">JMA_36170</name>
</gene>
<dbReference type="Pfam" id="PF14317">
    <property type="entry name" value="YcxB"/>
    <property type="match status" value="1"/>
</dbReference>
<protein>
    <recommendedName>
        <fullName evidence="2">YcxB-like C-terminal domain-containing protein</fullName>
    </recommendedName>
</protein>
<reference evidence="3 4" key="1">
    <citation type="submission" date="2014-08" db="EMBL/GenBank/DDBJ databases">
        <title>Complete genome of a marine bacteria Jeotgalibacillus malaysiensis.</title>
        <authorList>
            <person name="Yaakop A.S."/>
            <person name="Chan K.-G."/>
            <person name="Goh K.M."/>
        </authorList>
    </citation>
    <scope>NUCLEOTIDE SEQUENCE [LARGE SCALE GENOMIC DNA]</scope>
    <source>
        <strain evidence="3 4">D5</strain>
    </source>
</reference>
<evidence type="ECO:0000313" key="3">
    <source>
        <dbReference type="EMBL" id="AJD92934.1"/>
    </source>
</evidence>
<dbReference type="EMBL" id="CP009416">
    <property type="protein sequence ID" value="AJD92934.1"/>
    <property type="molecule type" value="Genomic_DNA"/>
</dbReference>
<sequence>MIKFQAFYTTQDYVDMQLKRLILNGELNSMKKRATLSILLIVIILSFTLDLFSSFIGAIIGILLIILTGIFVPPALEKTTIKSIQKQQGGRNMENSIGSVEFELDEAGIIRKMQYSTIAFDWDGVIRIGEDQRNYYLFLSKAQILFLPKHPDGLSETDQMRLEDLIGRVRKRIREEYRASREAAK</sequence>
<dbReference type="OrthoDB" id="2866610at2"/>
<dbReference type="HOGENOM" id="CLU_1459485_0_0_9"/>
<keyword evidence="1" id="KW-1133">Transmembrane helix</keyword>
<keyword evidence="4" id="KW-1185">Reference proteome</keyword>
<organism evidence="3 4">
    <name type="scientific">Jeotgalibacillus malaysiensis</name>
    <dbReference type="NCBI Taxonomy" id="1508404"/>
    <lineage>
        <taxon>Bacteria</taxon>
        <taxon>Bacillati</taxon>
        <taxon>Bacillota</taxon>
        <taxon>Bacilli</taxon>
        <taxon>Bacillales</taxon>
        <taxon>Caryophanaceae</taxon>
        <taxon>Jeotgalibacillus</taxon>
    </lineage>
</organism>
<dbReference type="InterPro" id="IPR025588">
    <property type="entry name" value="YcxB-like_C"/>
</dbReference>
<name>A0A0B5AY70_9BACL</name>
<evidence type="ECO:0000259" key="2">
    <source>
        <dbReference type="Pfam" id="PF14317"/>
    </source>
</evidence>
<feature type="transmembrane region" description="Helical" evidence="1">
    <location>
        <begin position="33"/>
        <end position="49"/>
    </location>
</feature>
<accession>A0A0B5AY70</accession>
<dbReference type="KEGG" id="jeo:JMA_36170"/>
<dbReference type="Proteomes" id="UP000031449">
    <property type="component" value="Chromosome"/>
</dbReference>